<accession>A0ABN8HQC8</accession>
<reference evidence="2" key="1">
    <citation type="submission" date="2022-03" db="EMBL/GenBank/DDBJ databases">
        <authorList>
            <person name="Martin H S."/>
        </authorList>
    </citation>
    <scope>NUCLEOTIDE SEQUENCE</scope>
</reference>
<evidence type="ECO:0000256" key="1">
    <source>
        <dbReference type="SAM" id="MobiDB-lite"/>
    </source>
</evidence>
<gene>
    <name evidence="2" type="ORF">IPOD504_LOCUS1945</name>
</gene>
<organism evidence="2 3">
    <name type="scientific">Iphiclides podalirius</name>
    <name type="common">scarce swallowtail</name>
    <dbReference type="NCBI Taxonomy" id="110791"/>
    <lineage>
        <taxon>Eukaryota</taxon>
        <taxon>Metazoa</taxon>
        <taxon>Ecdysozoa</taxon>
        <taxon>Arthropoda</taxon>
        <taxon>Hexapoda</taxon>
        <taxon>Insecta</taxon>
        <taxon>Pterygota</taxon>
        <taxon>Neoptera</taxon>
        <taxon>Endopterygota</taxon>
        <taxon>Lepidoptera</taxon>
        <taxon>Glossata</taxon>
        <taxon>Ditrysia</taxon>
        <taxon>Papilionoidea</taxon>
        <taxon>Papilionidae</taxon>
        <taxon>Papilioninae</taxon>
        <taxon>Iphiclides</taxon>
    </lineage>
</organism>
<evidence type="ECO:0000313" key="3">
    <source>
        <dbReference type="Proteomes" id="UP000837857"/>
    </source>
</evidence>
<proteinExistence type="predicted"/>
<feature type="compositionally biased region" description="Polar residues" evidence="1">
    <location>
        <begin position="54"/>
        <end position="68"/>
    </location>
</feature>
<feature type="non-terminal residue" evidence="2">
    <location>
        <position position="1"/>
    </location>
</feature>
<keyword evidence="3" id="KW-1185">Reference proteome</keyword>
<sequence>MRETAWLTVGKPEPELYRFAMVEIAIGRLVSSGGHGIGAARRSAASSTSGLGGNQSVSSETPLGNYSIKQKHPPAAFTSHRELCALF</sequence>
<evidence type="ECO:0000313" key="2">
    <source>
        <dbReference type="EMBL" id="CAH2039747.1"/>
    </source>
</evidence>
<protein>
    <submittedName>
        <fullName evidence="2">Uncharacterized protein</fullName>
    </submittedName>
</protein>
<dbReference type="Proteomes" id="UP000837857">
    <property type="component" value="Chromosome 11"/>
</dbReference>
<name>A0ABN8HQC8_9NEOP</name>
<feature type="region of interest" description="Disordered" evidence="1">
    <location>
        <begin position="34"/>
        <end position="76"/>
    </location>
</feature>
<feature type="compositionally biased region" description="Low complexity" evidence="1">
    <location>
        <begin position="38"/>
        <end position="49"/>
    </location>
</feature>
<dbReference type="EMBL" id="OW152823">
    <property type="protein sequence ID" value="CAH2039747.1"/>
    <property type="molecule type" value="Genomic_DNA"/>
</dbReference>